<reference evidence="1" key="1">
    <citation type="thesis" date="2020" institute="ProQuest LLC" country="789 East Eisenhower Parkway, Ann Arbor, MI, USA">
        <title>Comparative Genomics and Chromosome Evolution.</title>
        <authorList>
            <person name="Mudd A.B."/>
        </authorList>
    </citation>
    <scope>NUCLEOTIDE SEQUENCE</scope>
    <source>
        <strain evidence="1">237g6f4</strain>
        <tissue evidence="1">Blood</tissue>
    </source>
</reference>
<organism evidence="1 2">
    <name type="scientific">Engystomops pustulosus</name>
    <name type="common">Tungara frog</name>
    <name type="synonym">Physalaemus pustulosus</name>
    <dbReference type="NCBI Taxonomy" id="76066"/>
    <lineage>
        <taxon>Eukaryota</taxon>
        <taxon>Metazoa</taxon>
        <taxon>Chordata</taxon>
        <taxon>Craniata</taxon>
        <taxon>Vertebrata</taxon>
        <taxon>Euteleostomi</taxon>
        <taxon>Amphibia</taxon>
        <taxon>Batrachia</taxon>
        <taxon>Anura</taxon>
        <taxon>Neobatrachia</taxon>
        <taxon>Hyloidea</taxon>
        <taxon>Leptodactylidae</taxon>
        <taxon>Leiuperinae</taxon>
        <taxon>Engystomops</taxon>
    </lineage>
</organism>
<comment type="caution">
    <text evidence="1">The sequence shown here is derived from an EMBL/GenBank/DDBJ whole genome shotgun (WGS) entry which is preliminary data.</text>
</comment>
<evidence type="ECO:0000313" key="1">
    <source>
        <dbReference type="EMBL" id="KAG8571991.1"/>
    </source>
</evidence>
<accession>A0AAV7BHB8</accession>
<keyword evidence="2" id="KW-1185">Reference proteome</keyword>
<evidence type="ECO:0000313" key="2">
    <source>
        <dbReference type="Proteomes" id="UP000824782"/>
    </source>
</evidence>
<gene>
    <name evidence="1" type="ORF">GDO81_011868</name>
</gene>
<dbReference type="Proteomes" id="UP000824782">
    <property type="component" value="Unassembled WGS sequence"/>
</dbReference>
<dbReference type="EMBL" id="WNYA01000005">
    <property type="protein sequence ID" value="KAG8571991.1"/>
    <property type="molecule type" value="Genomic_DNA"/>
</dbReference>
<dbReference type="AlphaFoldDB" id="A0AAV7BHB8"/>
<proteinExistence type="predicted"/>
<protein>
    <submittedName>
        <fullName evidence="1">Uncharacterized protein</fullName>
    </submittedName>
</protein>
<sequence length="80" mass="9303">MIYNIFIIFCCQCHLIYEKKCRSVHVCIMYIYNKGAIAHFQNGLYVIHLPVYLQALVVVPLFSTIFPVTCIDNNYSCTFS</sequence>
<name>A0AAV7BHB8_ENGPU</name>